<feature type="compositionally biased region" description="Basic and acidic residues" evidence="1">
    <location>
        <begin position="40"/>
        <end position="55"/>
    </location>
</feature>
<protein>
    <submittedName>
        <fullName evidence="2">Amidase</fullName>
    </submittedName>
</protein>
<accession>A0A847UDP4</accession>
<feature type="compositionally biased region" description="Basic and acidic residues" evidence="1">
    <location>
        <begin position="123"/>
        <end position="144"/>
    </location>
</feature>
<dbReference type="Proteomes" id="UP000608662">
    <property type="component" value="Unassembled WGS sequence"/>
</dbReference>
<feature type="region of interest" description="Disordered" evidence="1">
    <location>
        <begin position="33"/>
        <end position="59"/>
    </location>
</feature>
<proteinExistence type="predicted"/>
<name>A0A847UDP4_9EURY</name>
<dbReference type="EMBL" id="WOYG01000001">
    <property type="protein sequence ID" value="NLV09198.1"/>
    <property type="molecule type" value="Genomic_DNA"/>
</dbReference>
<organism evidence="2 3">
    <name type="scientific">Halomicrobium mukohataei</name>
    <dbReference type="NCBI Taxonomy" id="57705"/>
    <lineage>
        <taxon>Archaea</taxon>
        <taxon>Methanobacteriati</taxon>
        <taxon>Methanobacteriota</taxon>
        <taxon>Stenosarchaea group</taxon>
        <taxon>Halobacteria</taxon>
        <taxon>Halobacteriales</taxon>
        <taxon>Haloarculaceae</taxon>
        <taxon>Halomicrobium</taxon>
    </lineage>
</organism>
<feature type="region of interest" description="Disordered" evidence="1">
    <location>
        <begin position="89"/>
        <end position="164"/>
    </location>
</feature>
<dbReference type="RefSeq" id="WP_206039113.1">
    <property type="nucleotide sequence ID" value="NZ_WOYG01000001.1"/>
</dbReference>
<dbReference type="InterPro" id="IPR006311">
    <property type="entry name" value="TAT_signal"/>
</dbReference>
<gene>
    <name evidence="2" type="ORF">GOC74_04550</name>
</gene>
<evidence type="ECO:0000313" key="2">
    <source>
        <dbReference type="EMBL" id="NLV09198.1"/>
    </source>
</evidence>
<comment type="caution">
    <text evidence="2">The sequence shown here is derived from an EMBL/GenBank/DDBJ whole genome shotgun (WGS) entry which is preliminary data.</text>
</comment>
<evidence type="ECO:0000313" key="3">
    <source>
        <dbReference type="Proteomes" id="UP000608662"/>
    </source>
</evidence>
<sequence length="266" mass="28906">MSEDNNGVSNIDRRSVLQKLSATSALTVFGTTAGAAQQGRQRDHNGSEMTRKTIELDTSNRSGLESATIKFVQDGSVIKSRTNIHISQEAPSVEAQSQGGGHGTWYSISLDPKQAGSMTNTDSEDKSVSRLGEDDFSVSEKDVENFDASMGQRTTSGDISAQDLPEPDWGDNWEAAAWAETNSSECGSLARSNSVLNYTPESGNCKFDDHSIITQNVDGAACDGDQFGDRFPCRELPPVTDCDVPESFNTHWYTEDYSYGKSCRVE</sequence>
<dbReference type="OrthoDB" id="195780at2157"/>
<dbReference type="AlphaFoldDB" id="A0A847UDP4"/>
<evidence type="ECO:0000256" key="1">
    <source>
        <dbReference type="SAM" id="MobiDB-lite"/>
    </source>
</evidence>
<reference evidence="2" key="1">
    <citation type="submission" date="2019-12" db="EMBL/GenBank/DDBJ databases">
        <title>Whole-genome sequence of Halomicrobium mukohataei pws1.</title>
        <authorList>
            <person name="Verma D.K."/>
            <person name="Gopal K."/>
            <person name="Prasad E.S."/>
        </authorList>
    </citation>
    <scope>NUCLEOTIDE SEQUENCE</scope>
    <source>
        <strain evidence="2">Pws1</strain>
    </source>
</reference>
<dbReference type="PROSITE" id="PS51318">
    <property type="entry name" value="TAT"/>
    <property type="match status" value="1"/>
</dbReference>